<sequence length="302" mass="31540">MISVVKLLLLALTAVPLWASAFTCKILSTGQMVQTGSANLYVNLTPQIGVGQNLIVDLTQEIKCKNDSAPPDIDVDHLKLLSGSAYQGALDNFSGAVYWVGKYYPIPLTANTPYYSISNTSYAPLPLKLYLTPLGAAGGKLIRSGELIAVLSVYKIATFDGGYPTTFTWNIYANNDVVLPTGGCDVSSRDVTVTLPDYPASIKVPVNIHCAQSQRLGYSLSGATADAAHTIFSNTASASPASGVGVQMLRAGLAVPANQQVSLGTVGTVPVDLGLTAAYARTGGQVTAGNVQSIVGVTFVYQ</sequence>
<keyword evidence="3" id="KW-0281">Fimbrium</keyword>
<evidence type="ECO:0000256" key="1">
    <source>
        <dbReference type="ARBA" id="ARBA00004561"/>
    </source>
</evidence>
<comment type="similarity">
    <text evidence="2">Belongs to the fimbrial protein family.</text>
</comment>
<evidence type="ECO:0000256" key="3">
    <source>
        <dbReference type="ARBA" id="ARBA00023263"/>
    </source>
</evidence>
<dbReference type="AlphaFoldDB" id="A0A0J5NKQ8"/>
<dbReference type="PANTHER" id="PTHR33420:SF14">
    <property type="entry name" value="TYPE 1 FIMBRIN D-MANNOSE SPECIFIC ADHESIN"/>
    <property type="match status" value="1"/>
</dbReference>
<comment type="caution">
    <text evidence="7">The sequence shown here is derived from an EMBL/GenBank/DDBJ whole genome shotgun (WGS) entry which is preliminary data.</text>
</comment>
<keyword evidence="4" id="KW-0732">Signal</keyword>
<dbReference type="SUPFAM" id="SSF49401">
    <property type="entry name" value="Bacterial adhesins"/>
    <property type="match status" value="2"/>
</dbReference>
<reference evidence="7 8" key="1">
    <citation type="submission" date="2015-05" db="EMBL/GenBank/DDBJ databases">
        <title>Genome sequences of Pluralibacter gergoviae.</title>
        <authorList>
            <person name="Greninger A.L."/>
            <person name="Miller S."/>
        </authorList>
    </citation>
    <scope>NUCLEOTIDE SEQUENCE [LARGE SCALE GENOMIC DNA]</scope>
    <source>
        <strain evidence="7 8">JS81F13</strain>
    </source>
</reference>
<gene>
    <name evidence="7" type="ORF">ABW06_09570</name>
    <name evidence="6" type="ORF">QEG54_001273</name>
</gene>
<dbReference type="STRING" id="61647.LG71_22260"/>
<name>A0A0J5NKQ8_PLUGE</name>
<dbReference type="InterPro" id="IPR050263">
    <property type="entry name" value="Bact_Fimbrial_Adh_Pro"/>
</dbReference>
<evidence type="ECO:0000313" key="7">
    <source>
        <dbReference type="EMBL" id="KMK14110.1"/>
    </source>
</evidence>
<dbReference type="eggNOG" id="COG3539">
    <property type="taxonomic scope" value="Bacteria"/>
</dbReference>
<dbReference type="PANTHER" id="PTHR33420">
    <property type="entry name" value="FIMBRIAL SUBUNIT ELFA-RELATED"/>
    <property type="match status" value="1"/>
</dbReference>
<dbReference type="RefSeq" id="WP_048274039.1">
    <property type="nucleotide sequence ID" value="NZ_JAEOAR010000033.1"/>
</dbReference>
<dbReference type="EMBL" id="ABLOKC030000005">
    <property type="protein sequence ID" value="EML1470579.1"/>
    <property type="molecule type" value="Genomic_DNA"/>
</dbReference>
<evidence type="ECO:0000313" key="6">
    <source>
        <dbReference type="EMBL" id="EML1470579.1"/>
    </source>
</evidence>
<evidence type="ECO:0000256" key="2">
    <source>
        <dbReference type="ARBA" id="ARBA00006671"/>
    </source>
</evidence>
<dbReference type="InterPro" id="IPR008966">
    <property type="entry name" value="Adhesion_dom_sf"/>
</dbReference>
<feature type="signal peptide" evidence="4">
    <location>
        <begin position="1"/>
        <end position="21"/>
    </location>
</feature>
<dbReference type="EMBL" id="LDZF01000008">
    <property type="protein sequence ID" value="KMK14110.1"/>
    <property type="molecule type" value="Genomic_DNA"/>
</dbReference>
<dbReference type="CDD" id="cd10466">
    <property type="entry name" value="FimH_man-bind"/>
    <property type="match status" value="1"/>
</dbReference>
<feature type="domain" description="FimH mannose-binding" evidence="5">
    <location>
        <begin position="24"/>
        <end position="170"/>
    </location>
</feature>
<dbReference type="InterPro" id="IPR015243">
    <property type="entry name" value="FimH_man-bd"/>
</dbReference>
<dbReference type="Proteomes" id="UP000036196">
    <property type="component" value="Unassembled WGS sequence"/>
</dbReference>
<dbReference type="GO" id="GO:0009289">
    <property type="term" value="C:pilus"/>
    <property type="evidence" value="ECO:0007669"/>
    <property type="project" value="UniProtKB-SubCell"/>
</dbReference>
<organism evidence="7 8">
    <name type="scientific">Pluralibacter gergoviae</name>
    <name type="common">Enterobacter gergoviae</name>
    <dbReference type="NCBI Taxonomy" id="61647"/>
    <lineage>
        <taxon>Bacteria</taxon>
        <taxon>Pseudomonadati</taxon>
        <taxon>Pseudomonadota</taxon>
        <taxon>Gammaproteobacteria</taxon>
        <taxon>Enterobacterales</taxon>
        <taxon>Enterobacteriaceae</taxon>
        <taxon>Pluralibacter</taxon>
    </lineage>
</organism>
<keyword evidence="8" id="KW-1185">Reference proteome</keyword>
<accession>A0A0J5NKQ8</accession>
<feature type="chain" id="PRO_5005262628" evidence="4">
    <location>
        <begin position="22"/>
        <end position="302"/>
    </location>
</feature>
<reference evidence="6" key="2">
    <citation type="submission" date="2024-02" db="EMBL/GenBank/DDBJ databases">
        <authorList>
            <consortium name="Clinical and Environmental Microbiology Branch: Whole genome sequencing antimicrobial resistance pathogens in the healthcare setting"/>
        </authorList>
    </citation>
    <scope>NUCLEOTIDE SEQUENCE</scope>
    <source>
        <strain evidence="6">2021DK-00143</strain>
    </source>
</reference>
<dbReference type="Gene3D" id="2.60.40.1090">
    <property type="entry name" value="Fimbrial-type adhesion domain"/>
    <property type="match status" value="2"/>
</dbReference>
<dbReference type="PATRIC" id="fig|61647.15.peg.5278"/>
<evidence type="ECO:0000256" key="4">
    <source>
        <dbReference type="SAM" id="SignalP"/>
    </source>
</evidence>
<proteinExistence type="inferred from homology"/>
<evidence type="ECO:0000313" key="8">
    <source>
        <dbReference type="Proteomes" id="UP000036196"/>
    </source>
</evidence>
<dbReference type="InterPro" id="IPR036937">
    <property type="entry name" value="Adhesion_dom_fimbrial_sf"/>
</dbReference>
<evidence type="ECO:0000259" key="5">
    <source>
        <dbReference type="Pfam" id="PF09160"/>
    </source>
</evidence>
<comment type="subcellular location">
    <subcellularLocation>
        <location evidence="1">Fimbrium</location>
    </subcellularLocation>
</comment>
<dbReference type="GO" id="GO:0043709">
    <property type="term" value="P:cell adhesion involved in single-species biofilm formation"/>
    <property type="evidence" value="ECO:0007669"/>
    <property type="project" value="TreeGrafter"/>
</dbReference>
<protein>
    <submittedName>
        <fullName evidence="7">Fimbrial protein</fullName>
    </submittedName>
</protein>
<dbReference type="Pfam" id="PF09160">
    <property type="entry name" value="FimH_man-bind"/>
    <property type="match status" value="1"/>
</dbReference>